<dbReference type="CDD" id="cd00487">
    <property type="entry name" value="Pep_deformylase"/>
    <property type="match status" value="1"/>
</dbReference>
<dbReference type="NCBIfam" id="TIGR00079">
    <property type="entry name" value="pept_deformyl"/>
    <property type="match status" value="1"/>
</dbReference>
<evidence type="ECO:0000256" key="4">
    <source>
        <dbReference type="ARBA" id="ARBA00022917"/>
    </source>
</evidence>
<comment type="similarity">
    <text evidence="1 6">Belongs to the polypeptide deformylase family.</text>
</comment>
<gene>
    <name evidence="6" type="primary">def</name>
    <name evidence="7" type="ORF">BCF59_0267</name>
</gene>
<reference evidence="7 8" key="1">
    <citation type="submission" date="2019-03" db="EMBL/GenBank/DDBJ databases">
        <title>Genomic Encyclopedia of Archaeal and Bacterial Type Strains, Phase II (KMG-II): from individual species to whole genera.</title>
        <authorList>
            <person name="Goeker M."/>
        </authorList>
    </citation>
    <scope>NUCLEOTIDE SEQUENCE [LARGE SCALE GENOMIC DNA]</scope>
    <source>
        <strain evidence="7 8">ATCC 35214</strain>
    </source>
</reference>
<evidence type="ECO:0000256" key="3">
    <source>
        <dbReference type="ARBA" id="ARBA00022801"/>
    </source>
</evidence>
<dbReference type="SUPFAM" id="SSF56420">
    <property type="entry name" value="Peptide deformylase"/>
    <property type="match status" value="1"/>
</dbReference>
<dbReference type="Pfam" id="PF01327">
    <property type="entry name" value="Pep_deformylase"/>
    <property type="match status" value="1"/>
</dbReference>
<evidence type="ECO:0000256" key="2">
    <source>
        <dbReference type="ARBA" id="ARBA00022723"/>
    </source>
</evidence>
<keyword evidence="3 6" id="KW-0378">Hydrolase</keyword>
<dbReference type="PIRSF" id="PIRSF004749">
    <property type="entry name" value="Pep_def"/>
    <property type="match status" value="1"/>
</dbReference>
<dbReference type="OrthoDB" id="9784988at2"/>
<protein>
    <recommendedName>
        <fullName evidence="6">Peptide deformylase</fullName>
        <shortName evidence="6">PDF</shortName>
        <ecNumber evidence="6">3.5.1.88</ecNumber>
    </recommendedName>
    <alternativeName>
        <fullName evidence="6">Polypeptide deformylase</fullName>
    </alternativeName>
</protein>
<feature type="binding site" evidence="6">
    <location>
        <position position="111"/>
    </location>
    <ligand>
        <name>Fe cation</name>
        <dbReference type="ChEBI" id="CHEBI:24875"/>
    </ligand>
</feature>
<feature type="active site" evidence="6">
    <location>
        <position position="159"/>
    </location>
</feature>
<sequence>MKQTKQFEINIVQLPDAVLRKKSKDVPIPLRPEDVELAEKMIYHIDDSQQKNSQFRAGVGVAAVQYGILKNVFYVYVTDANNQVAFKDVLFNPKVFARSDKQIALSEGEGCLSVKESHPNQEGLVHRSYKIVVDAYSYYQRKYLRYELQGYLAIVFQHELDHLNGKLFIDRINKKDPFLKKKKAIYL</sequence>
<dbReference type="GO" id="GO:0046872">
    <property type="term" value="F:metal ion binding"/>
    <property type="evidence" value="ECO:0007669"/>
    <property type="project" value="UniProtKB-KW"/>
</dbReference>
<feature type="binding site" evidence="6">
    <location>
        <position position="162"/>
    </location>
    <ligand>
        <name>Fe cation</name>
        <dbReference type="ChEBI" id="CHEBI:24875"/>
    </ligand>
</feature>
<keyword evidence="4 6" id="KW-0648">Protein biosynthesis</keyword>
<dbReference type="FunFam" id="3.90.45.10:FF:000002">
    <property type="entry name" value="Peptide deformylase"/>
    <property type="match status" value="1"/>
</dbReference>
<comment type="catalytic activity">
    <reaction evidence="6">
        <text>N-terminal N-formyl-L-methionyl-[peptide] + H2O = N-terminal L-methionyl-[peptide] + formate</text>
        <dbReference type="Rhea" id="RHEA:24420"/>
        <dbReference type="Rhea" id="RHEA-COMP:10639"/>
        <dbReference type="Rhea" id="RHEA-COMP:10640"/>
        <dbReference type="ChEBI" id="CHEBI:15377"/>
        <dbReference type="ChEBI" id="CHEBI:15740"/>
        <dbReference type="ChEBI" id="CHEBI:49298"/>
        <dbReference type="ChEBI" id="CHEBI:64731"/>
        <dbReference type="EC" id="3.5.1.88"/>
    </reaction>
</comment>
<proteinExistence type="inferred from homology"/>
<dbReference type="PRINTS" id="PR01576">
    <property type="entry name" value="PDEFORMYLASE"/>
</dbReference>
<keyword evidence="8" id="KW-1185">Reference proteome</keyword>
<dbReference type="AlphaFoldDB" id="A0A4R7UCX9"/>
<dbReference type="PANTHER" id="PTHR10458">
    <property type="entry name" value="PEPTIDE DEFORMYLASE"/>
    <property type="match status" value="1"/>
</dbReference>
<comment type="cofactor">
    <cofactor evidence="6">
        <name>Fe(2+)</name>
        <dbReference type="ChEBI" id="CHEBI:29033"/>
    </cofactor>
    <text evidence="6">Binds 1 Fe(2+) ion.</text>
</comment>
<keyword evidence="2 6" id="KW-0479">Metal-binding</keyword>
<dbReference type="GO" id="GO:0042586">
    <property type="term" value="F:peptide deformylase activity"/>
    <property type="evidence" value="ECO:0007669"/>
    <property type="project" value="UniProtKB-UniRule"/>
</dbReference>
<accession>A0A4R7UCX9</accession>
<dbReference type="HAMAP" id="MF_00163">
    <property type="entry name" value="Pep_deformylase"/>
    <property type="match status" value="1"/>
</dbReference>
<evidence type="ECO:0000256" key="1">
    <source>
        <dbReference type="ARBA" id="ARBA00010759"/>
    </source>
</evidence>
<dbReference type="InterPro" id="IPR036821">
    <property type="entry name" value="Peptide_deformylase_sf"/>
</dbReference>
<organism evidence="7 8">
    <name type="scientific">Mycoplasmopsis mustelae</name>
    <dbReference type="NCBI Taxonomy" id="171289"/>
    <lineage>
        <taxon>Bacteria</taxon>
        <taxon>Bacillati</taxon>
        <taxon>Mycoplasmatota</taxon>
        <taxon>Mycoplasmoidales</taxon>
        <taxon>Metamycoplasmataceae</taxon>
        <taxon>Mycoplasmopsis</taxon>
    </lineage>
</organism>
<evidence type="ECO:0000313" key="8">
    <source>
        <dbReference type="Proteomes" id="UP000295757"/>
    </source>
</evidence>
<dbReference type="EC" id="3.5.1.88" evidence="6"/>
<feature type="binding site" evidence="6">
    <location>
        <position position="158"/>
    </location>
    <ligand>
        <name>Fe cation</name>
        <dbReference type="ChEBI" id="CHEBI:24875"/>
    </ligand>
</feature>
<dbReference type="Proteomes" id="UP000295757">
    <property type="component" value="Unassembled WGS sequence"/>
</dbReference>
<name>A0A4R7UCX9_9BACT</name>
<comment type="function">
    <text evidence="6">Removes the formyl group from the N-terminal Met of newly synthesized proteins. Requires at least a dipeptide for an efficient rate of reaction. N-terminal L-methionine is a prerequisite for activity but the enzyme has broad specificity at other positions.</text>
</comment>
<dbReference type="RefSeq" id="WP_134110488.1">
    <property type="nucleotide sequence ID" value="NZ_SOCN01000001.1"/>
</dbReference>
<comment type="caution">
    <text evidence="7">The sequence shown here is derived from an EMBL/GenBank/DDBJ whole genome shotgun (WGS) entry which is preliminary data.</text>
</comment>
<dbReference type="PANTHER" id="PTHR10458:SF8">
    <property type="entry name" value="PEPTIDE DEFORMYLASE 2"/>
    <property type="match status" value="1"/>
</dbReference>
<evidence type="ECO:0000256" key="6">
    <source>
        <dbReference type="HAMAP-Rule" id="MF_00163"/>
    </source>
</evidence>
<keyword evidence="5 6" id="KW-0408">Iron</keyword>
<dbReference type="EMBL" id="SOCN01000001">
    <property type="protein sequence ID" value="TDV24308.1"/>
    <property type="molecule type" value="Genomic_DNA"/>
</dbReference>
<evidence type="ECO:0000313" key="7">
    <source>
        <dbReference type="EMBL" id="TDV24308.1"/>
    </source>
</evidence>
<dbReference type="GO" id="GO:0006412">
    <property type="term" value="P:translation"/>
    <property type="evidence" value="ECO:0007669"/>
    <property type="project" value="UniProtKB-UniRule"/>
</dbReference>
<evidence type="ECO:0000256" key="5">
    <source>
        <dbReference type="ARBA" id="ARBA00023004"/>
    </source>
</evidence>
<dbReference type="Gene3D" id="3.90.45.10">
    <property type="entry name" value="Peptide deformylase"/>
    <property type="match status" value="1"/>
</dbReference>
<dbReference type="InterPro" id="IPR023635">
    <property type="entry name" value="Peptide_deformylase"/>
</dbReference>